<evidence type="ECO:0000256" key="16">
    <source>
        <dbReference type="ARBA" id="ARBA00022918"/>
    </source>
</evidence>
<evidence type="ECO:0000256" key="19">
    <source>
        <dbReference type="ARBA" id="ARBA00023172"/>
    </source>
</evidence>
<keyword evidence="7" id="KW-0540">Nuclease</keyword>
<organism evidence="24 25">
    <name type="scientific">Austropuccinia psidii MF-1</name>
    <dbReference type="NCBI Taxonomy" id="1389203"/>
    <lineage>
        <taxon>Eukaryota</taxon>
        <taxon>Fungi</taxon>
        <taxon>Dikarya</taxon>
        <taxon>Basidiomycota</taxon>
        <taxon>Pucciniomycotina</taxon>
        <taxon>Pucciniomycetes</taxon>
        <taxon>Pucciniales</taxon>
        <taxon>Sphaerophragmiaceae</taxon>
        <taxon>Austropuccinia</taxon>
    </lineage>
</organism>
<keyword evidence="5" id="KW-0808">Transferase</keyword>
<evidence type="ECO:0000256" key="6">
    <source>
        <dbReference type="ARBA" id="ARBA00022695"/>
    </source>
</evidence>
<dbReference type="GO" id="GO:0006310">
    <property type="term" value="P:DNA recombination"/>
    <property type="evidence" value="ECO:0007669"/>
    <property type="project" value="UniProtKB-KW"/>
</dbReference>
<name>A0A9Q3F1S0_9BASI</name>
<keyword evidence="15" id="KW-0229">DNA integration</keyword>
<feature type="domain" description="Integrase catalytic" evidence="23">
    <location>
        <begin position="359"/>
        <end position="454"/>
    </location>
</feature>
<dbReference type="SUPFAM" id="SSF53098">
    <property type="entry name" value="Ribonuclease H-like"/>
    <property type="match status" value="1"/>
</dbReference>
<keyword evidence="13" id="KW-0460">Magnesium</keyword>
<keyword evidence="2" id="KW-0815">Transposition</keyword>
<evidence type="ECO:0000256" key="18">
    <source>
        <dbReference type="ARBA" id="ARBA00023113"/>
    </source>
</evidence>
<evidence type="ECO:0000256" key="10">
    <source>
        <dbReference type="ARBA" id="ARBA00022759"/>
    </source>
</evidence>
<reference evidence="24" key="1">
    <citation type="submission" date="2021-03" db="EMBL/GenBank/DDBJ databases">
        <title>Draft genome sequence of rust myrtle Austropuccinia psidii MF-1, a brazilian biotype.</title>
        <authorList>
            <person name="Quecine M.C."/>
            <person name="Pachon D.M.R."/>
            <person name="Bonatelli M.L."/>
            <person name="Correr F.H."/>
            <person name="Franceschini L.M."/>
            <person name="Leite T.F."/>
            <person name="Margarido G.R.A."/>
            <person name="Almeida C.A."/>
            <person name="Ferrarezi J.A."/>
            <person name="Labate C.A."/>
        </authorList>
    </citation>
    <scope>NUCLEOTIDE SEQUENCE</scope>
    <source>
        <strain evidence="24">MF-1</strain>
    </source>
</reference>
<evidence type="ECO:0000256" key="11">
    <source>
        <dbReference type="ARBA" id="ARBA00022801"/>
    </source>
</evidence>
<dbReference type="Pfam" id="PF25597">
    <property type="entry name" value="SH3_retrovirus"/>
    <property type="match status" value="1"/>
</dbReference>
<evidence type="ECO:0000256" key="9">
    <source>
        <dbReference type="ARBA" id="ARBA00022741"/>
    </source>
</evidence>
<dbReference type="GO" id="GO:0004190">
    <property type="term" value="F:aspartic-type endopeptidase activity"/>
    <property type="evidence" value="ECO:0007669"/>
    <property type="project" value="InterPro"/>
</dbReference>
<dbReference type="GO" id="GO:0005524">
    <property type="term" value="F:ATP binding"/>
    <property type="evidence" value="ECO:0007669"/>
    <property type="project" value="UniProtKB-KW"/>
</dbReference>
<keyword evidence="4" id="KW-0645">Protease</keyword>
<evidence type="ECO:0000256" key="7">
    <source>
        <dbReference type="ARBA" id="ARBA00022722"/>
    </source>
</evidence>
<evidence type="ECO:0000256" key="20">
    <source>
        <dbReference type="ARBA" id="ARBA00048173"/>
    </source>
</evidence>
<keyword evidence="14" id="KW-0694">RNA-binding</keyword>
<comment type="catalytic activity">
    <reaction evidence="20">
        <text>DNA(n) + a 2'-deoxyribonucleoside 5'-triphosphate = DNA(n+1) + diphosphate</text>
        <dbReference type="Rhea" id="RHEA:22508"/>
        <dbReference type="Rhea" id="RHEA-COMP:17339"/>
        <dbReference type="Rhea" id="RHEA-COMP:17340"/>
        <dbReference type="ChEBI" id="CHEBI:33019"/>
        <dbReference type="ChEBI" id="CHEBI:61560"/>
        <dbReference type="ChEBI" id="CHEBI:173112"/>
        <dbReference type="EC" id="2.7.7.49"/>
    </reaction>
</comment>
<keyword evidence="11" id="KW-0378">Hydrolase</keyword>
<keyword evidence="18" id="KW-0917">Virion maturation</keyword>
<keyword evidence="10" id="KW-0255">Endonuclease</keyword>
<proteinExistence type="predicted"/>
<dbReference type="InterPro" id="IPR057670">
    <property type="entry name" value="SH3_retrovirus"/>
</dbReference>
<keyword evidence="8" id="KW-0479">Metal-binding</keyword>
<dbReference type="GO" id="GO:0003723">
    <property type="term" value="F:RNA binding"/>
    <property type="evidence" value="ECO:0007669"/>
    <property type="project" value="UniProtKB-KW"/>
</dbReference>
<dbReference type="InterPro" id="IPR036397">
    <property type="entry name" value="RNaseH_sf"/>
</dbReference>
<keyword evidence="3" id="KW-1188">Viral release from host cell</keyword>
<keyword evidence="16" id="KW-0695">RNA-directed DNA polymerase</keyword>
<dbReference type="GO" id="GO:0005634">
    <property type="term" value="C:nucleus"/>
    <property type="evidence" value="ECO:0007669"/>
    <property type="project" value="UniProtKB-ARBA"/>
</dbReference>
<evidence type="ECO:0000256" key="17">
    <source>
        <dbReference type="ARBA" id="ARBA00022932"/>
    </source>
</evidence>
<evidence type="ECO:0000256" key="13">
    <source>
        <dbReference type="ARBA" id="ARBA00022842"/>
    </source>
</evidence>
<keyword evidence="17" id="KW-0239">DNA-directed DNA polymerase</keyword>
<evidence type="ECO:0000256" key="14">
    <source>
        <dbReference type="ARBA" id="ARBA00022884"/>
    </source>
</evidence>
<comment type="function">
    <text evidence="1">The aspartyl protease (PR) mediates the proteolytic cleavages of the Gag and Gag-Pol polyproteins after assembly of the VLP.</text>
</comment>
<dbReference type="InterPro" id="IPR039537">
    <property type="entry name" value="Retrotran_Ty1/copia-like"/>
</dbReference>
<keyword evidence="9" id="KW-0547">Nucleotide-binding</keyword>
<evidence type="ECO:0000256" key="21">
    <source>
        <dbReference type="ARBA" id="ARBA00049244"/>
    </source>
</evidence>
<dbReference type="AlphaFoldDB" id="A0A9Q3F1S0"/>
<sequence>MEESNIKESIAELRHQVNLLKMMGCKIFDVDTLTKVLAFYVLQCLPASYQIISNNIYQSTEISGIVPSLDKVLLEIEISFLRRLYSAQNLSALKAQGSHKSRPKCKNGRHNPLAPHSEDKCFEIHPEKLEVFRAQKAEREQGKSGSPKIFSALQVKTSPKTAILDSGASYSLFRDNSRFISTSVTRIPLSLADGSSIVAAEIGTAVISASDGSPIHLRNSLVIPSVTTPLISLSPFLKRHCLLIGMGDSVKLIDKDGNPLLEGSLKDKVVSISLKGSSISKINTLVNMKTIHKALGHPSLKYARKMRPDIDFSCVKWEVCLISKSHCLPFQGEFPNPESPLQVIHPDLCGPITPMSKGVVTNNGGEFTSNEFKTLFEVSGIQNTLTALHTPQQNPFVERANRSFLECTRCLLLDSKLPHQWWGESISTATYLLNHTPVASLHFRTPFELLFGKKLKMPNLHPSGCLVYININRCNISLKLTPRANKGLFLGYLEGQKNFKVFNFDTGKYQVTHDCMFLDDCPGYPHFSDKASPASISPFYLESDLLIKGNNDLSVIPSSSETVPCTSPNHTPIFSPISLRPVPCTSPSGLPISPSLISQPPNDTCFAELDAGEVEKSLPKGWVMDYAPSVARKDISSSINQDNILNYRRNQSINVSVVPKSYHQALNHLNADEWIKAISNEIASIE</sequence>
<evidence type="ECO:0000256" key="3">
    <source>
        <dbReference type="ARBA" id="ARBA00022612"/>
    </source>
</evidence>
<dbReference type="GO" id="GO:0015074">
    <property type="term" value="P:DNA integration"/>
    <property type="evidence" value="ECO:0007669"/>
    <property type="project" value="UniProtKB-KW"/>
</dbReference>
<keyword evidence="12" id="KW-0067">ATP-binding</keyword>
<dbReference type="Pfam" id="PF22936">
    <property type="entry name" value="Pol_BBD"/>
    <property type="match status" value="1"/>
</dbReference>
<evidence type="ECO:0000313" key="25">
    <source>
        <dbReference type="Proteomes" id="UP000765509"/>
    </source>
</evidence>
<dbReference type="GO" id="GO:0046872">
    <property type="term" value="F:metal ion binding"/>
    <property type="evidence" value="ECO:0007669"/>
    <property type="project" value="UniProtKB-KW"/>
</dbReference>
<accession>A0A9Q3F1S0</accession>
<dbReference type="PANTHER" id="PTHR42648:SF11">
    <property type="entry name" value="TRANSPOSON TY4-P GAG-POL POLYPROTEIN"/>
    <property type="match status" value="1"/>
</dbReference>
<evidence type="ECO:0000256" key="1">
    <source>
        <dbReference type="ARBA" id="ARBA00002180"/>
    </source>
</evidence>
<evidence type="ECO:0000256" key="5">
    <source>
        <dbReference type="ARBA" id="ARBA00022679"/>
    </source>
</evidence>
<feature type="compositionally biased region" description="Basic residues" evidence="22">
    <location>
        <begin position="98"/>
        <end position="109"/>
    </location>
</feature>
<protein>
    <recommendedName>
        <fullName evidence="23">Integrase catalytic domain-containing protein</fullName>
    </recommendedName>
</protein>
<evidence type="ECO:0000256" key="15">
    <source>
        <dbReference type="ARBA" id="ARBA00022908"/>
    </source>
</evidence>
<keyword evidence="6" id="KW-0548">Nucleotidyltransferase</keyword>
<evidence type="ECO:0000259" key="23">
    <source>
        <dbReference type="PROSITE" id="PS50994"/>
    </source>
</evidence>
<evidence type="ECO:0000313" key="24">
    <source>
        <dbReference type="EMBL" id="MBW0529468.1"/>
    </source>
</evidence>
<dbReference type="GO" id="GO:0006508">
    <property type="term" value="P:proteolysis"/>
    <property type="evidence" value="ECO:0007669"/>
    <property type="project" value="UniProtKB-KW"/>
</dbReference>
<evidence type="ECO:0000256" key="22">
    <source>
        <dbReference type="SAM" id="MobiDB-lite"/>
    </source>
</evidence>
<dbReference type="GO" id="GO:0003887">
    <property type="term" value="F:DNA-directed DNA polymerase activity"/>
    <property type="evidence" value="ECO:0007669"/>
    <property type="project" value="UniProtKB-KW"/>
</dbReference>
<dbReference type="OrthoDB" id="2802215at2759"/>
<dbReference type="PANTHER" id="PTHR42648">
    <property type="entry name" value="TRANSPOSASE, PUTATIVE-RELATED"/>
    <property type="match status" value="1"/>
</dbReference>
<dbReference type="InterPro" id="IPR012337">
    <property type="entry name" value="RNaseH-like_sf"/>
</dbReference>
<dbReference type="PROSITE" id="PS50994">
    <property type="entry name" value="INTEGRASE"/>
    <property type="match status" value="1"/>
</dbReference>
<dbReference type="InterPro" id="IPR054722">
    <property type="entry name" value="PolX-like_BBD"/>
</dbReference>
<evidence type="ECO:0000256" key="4">
    <source>
        <dbReference type="ARBA" id="ARBA00022670"/>
    </source>
</evidence>
<keyword evidence="19" id="KW-0233">DNA recombination</keyword>
<gene>
    <name evidence="24" type="ORF">O181_069183</name>
</gene>
<dbReference type="EMBL" id="AVOT02035177">
    <property type="protein sequence ID" value="MBW0529468.1"/>
    <property type="molecule type" value="Genomic_DNA"/>
</dbReference>
<feature type="region of interest" description="Disordered" evidence="22">
    <location>
        <begin position="98"/>
        <end position="117"/>
    </location>
</feature>
<evidence type="ECO:0000256" key="2">
    <source>
        <dbReference type="ARBA" id="ARBA00022578"/>
    </source>
</evidence>
<dbReference type="PROSITE" id="PS00141">
    <property type="entry name" value="ASP_PROTEASE"/>
    <property type="match status" value="1"/>
</dbReference>
<evidence type="ECO:0000256" key="8">
    <source>
        <dbReference type="ARBA" id="ARBA00022723"/>
    </source>
</evidence>
<dbReference type="GO" id="GO:0032196">
    <property type="term" value="P:transposition"/>
    <property type="evidence" value="ECO:0007669"/>
    <property type="project" value="UniProtKB-KW"/>
</dbReference>
<evidence type="ECO:0000256" key="12">
    <source>
        <dbReference type="ARBA" id="ARBA00022840"/>
    </source>
</evidence>
<comment type="caution">
    <text evidence="24">The sequence shown here is derived from an EMBL/GenBank/DDBJ whole genome shotgun (WGS) entry which is preliminary data.</text>
</comment>
<dbReference type="InterPro" id="IPR001584">
    <property type="entry name" value="Integrase_cat-core"/>
</dbReference>
<dbReference type="Gene3D" id="3.30.420.10">
    <property type="entry name" value="Ribonuclease H-like superfamily/Ribonuclease H"/>
    <property type="match status" value="1"/>
</dbReference>
<dbReference type="Proteomes" id="UP000765509">
    <property type="component" value="Unassembled WGS sequence"/>
</dbReference>
<keyword evidence="25" id="KW-1185">Reference proteome</keyword>
<comment type="catalytic activity">
    <reaction evidence="21">
        <text>DNA(n) + a 2'-deoxyribonucleoside 5'-triphosphate = DNA(n+1) + diphosphate</text>
        <dbReference type="Rhea" id="RHEA:22508"/>
        <dbReference type="Rhea" id="RHEA-COMP:17339"/>
        <dbReference type="Rhea" id="RHEA-COMP:17340"/>
        <dbReference type="ChEBI" id="CHEBI:33019"/>
        <dbReference type="ChEBI" id="CHEBI:61560"/>
        <dbReference type="ChEBI" id="CHEBI:173112"/>
        <dbReference type="EC" id="2.7.7.7"/>
    </reaction>
</comment>
<dbReference type="InterPro" id="IPR001969">
    <property type="entry name" value="Aspartic_peptidase_AS"/>
</dbReference>
<dbReference type="GO" id="GO:0003964">
    <property type="term" value="F:RNA-directed DNA polymerase activity"/>
    <property type="evidence" value="ECO:0007669"/>
    <property type="project" value="UniProtKB-KW"/>
</dbReference>
<dbReference type="GO" id="GO:0004519">
    <property type="term" value="F:endonuclease activity"/>
    <property type="evidence" value="ECO:0007669"/>
    <property type="project" value="UniProtKB-KW"/>
</dbReference>